<reference evidence="2" key="1">
    <citation type="submission" date="2022-10" db="EMBL/GenBank/DDBJ databases">
        <authorList>
            <person name="Chen Y."/>
            <person name="Dougan E. K."/>
            <person name="Chan C."/>
            <person name="Rhodes N."/>
            <person name="Thang M."/>
        </authorList>
    </citation>
    <scope>NUCLEOTIDE SEQUENCE</scope>
</reference>
<proteinExistence type="predicted"/>
<dbReference type="Proteomes" id="UP001152797">
    <property type="component" value="Unassembled WGS sequence"/>
</dbReference>
<keyword evidence="1" id="KW-0732">Signal</keyword>
<feature type="chain" id="PRO_5043272905" evidence="1">
    <location>
        <begin position="19"/>
        <end position="67"/>
    </location>
</feature>
<protein>
    <submittedName>
        <fullName evidence="2">Uncharacterized protein</fullName>
    </submittedName>
</protein>
<dbReference type="EMBL" id="CAMXCT020006528">
    <property type="protein sequence ID" value="CAL1168747.1"/>
    <property type="molecule type" value="Genomic_DNA"/>
</dbReference>
<accession>A0A9P1GLF9</accession>
<keyword evidence="4" id="KW-1185">Reference proteome</keyword>
<name>A0A9P1GLF9_9DINO</name>
<gene>
    <name evidence="2" type="ORF">C1SCF055_LOCUS40206</name>
</gene>
<comment type="caution">
    <text evidence="2">The sequence shown here is derived from an EMBL/GenBank/DDBJ whole genome shotgun (WGS) entry which is preliminary data.</text>
</comment>
<dbReference type="AlphaFoldDB" id="A0A9P1GLF9"/>
<reference evidence="3 4" key="2">
    <citation type="submission" date="2024-05" db="EMBL/GenBank/DDBJ databases">
        <authorList>
            <person name="Chen Y."/>
            <person name="Shah S."/>
            <person name="Dougan E. K."/>
            <person name="Thang M."/>
            <person name="Chan C."/>
        </authorList>
    </citation>
    <scope>NUCLEOTIDE SEQUENCE [LARGE SCALE GENOMIC DNA]</scope>
</reference>
<evidence type="ECO:0000313" key="4">
    <source>
        <dbReference type="Proteomes" id="UP001152797"/>
    </source>
</evidence>
<dbReference type="EMBL" id="CAMXCT010006528">
    <property type="protein sequence ID" value="CAI4015372.1"/>
    <property type="molecule type" value="Genomic_DNA"/>
</dbReference>
<dbReference type="EMBL" id="CAMXCT030006528">
    <property type="protein sequence ID" value="CAL4802684.1"/>
    <property type="molecule type" value="Genomic_DNA"/>
</dbReference>
<feature type="signal peptide" evidence="1">
    <location>
        <begin position="1"/>
        <end position="18"/>
    </location>
</feature>
<sequence length="67" mass="7177">MRPEELLLLLLLPPVGCAAKNTASGQVSVLFSTDSRRVGVVEVQTPFTLTAGEIVVVSFKEEIVIHA</sequence>
<evidence type="ECO:0000256" key="1">
    <source>
        <dbReference type="SAM" id="SignalP"/>
    </source>
</evidence>
<evidence type="ECO:0000313" key="3">
    <source>
        <dbReference type="EMBL" id="CAL4802684.1"/>
    </source>
</evidence>
<organism evidence="2">
    <name type="scientific">Cladocopium goreaui</name>
    <dbReference type="NCBI Taxonomy" id="2562237"/>
    <lineage>
        <taxon>Eukaryota</taxon>
        <taxon>Sar</taxon>
        <taxon>Alveolata</taxon>
        <taxon>Dinophyceae</taxon>
        <taxon>Suessiales</taxon>
        <taxon>Symbiodiniaceae</taxon>
        <taxon>Cladocopium</taxon>
    </lineage>
</organism>
<evidence type="ECO:0000313" key="2">
    <source>
        <dbReference type="EMBL" id="CAI4015372.1"/>
    </source>
</evidence>